<name>A0A8J6DY65_9EUKA</name>
<comment type="caution">
    <text evidence="1">The sequence shown here is derived from an EMBL/GenBank/DDBJ whole genome shotgun (WGS) entry which is preliminary data.</text>
</comment>
<sequence length="452" mass="50754">MNVELVAGQDIPVALHTLNQGAVWACLLGGGANPDLEDRVLEQAREERPDWYEMHCKIRNAFIPEAKCLWFLCRKFFFSQNVAEKDGESYQYNMFNRAYHHRMYMGRLFMLDTRHYTALTRARMPRALEIYTGKFTHIARTPKGLWGWGESYLGQLGFEARTHRLVTPTRLTFSACPKAAELEASLPVWEKHRMVIDVSMDEARTFILTPVDAVMSGYGAKWFVGHGANSCLLNVIAVTNGFVPDHIMREGETVILSKGDRQVISGLNRHGQLGLGHTNEMTGFEELPFRVDQIIASDDEFTVFLSGCQLVFAGVVLSHIAQSGLLPDFLEDDKCLTPTPLRFQERVKGFHCDYLVIVWVTEGLTHLFHFGRRICVPFEATAVWATADEEEEIVTVSFRDSTGQWFMPSSVSDGGSETGECEPTPLAVREIAHVINAGRPASSSCVSSYNTT</sequence>
<proteinExistence type="predicted"/>
<dbReference type="OrthoDB" id="70707at2759"/>
<evidence type="ECO:0000313" key="2">
    <source>
        <dbReference type="Proteomes" id="UP000717585"/>
    </source>
</evidence>
<accession>A0A8J6DY65</accession>
<dbReference type="SUPFAM" id="SSF50985">
    <property type="entry name" value="RCC1/BLIP-II"/>
    <property type="match status" value="2"/>
</dbReference>
<dbReference type="Proteomes" id="UP000717585">
    <property type="component" value="Unassembled WGS sequence"/>
</dbReference>
<protein>
    <submittedName>
        <fullName evidence="1">Uncharacterized protein</fullName>
    </submittedName>
</protein>
<evidence type="ECO:0000313" key="1">
    <source>
        <dbReference type="EMBL" id="KAG9391614.1"/>
    </source>
</evidence>
<dbReference type="EMBL" id="JAHDYR010000053">
    <property type="protein sequence ID" value="KAG9391614.1"/>
    <property type="molecule type" value="Genomic_DNA"/>
</dbReference>
<keyword evidence="2" id="KW-1185">Reference proteome</keyword>
<reference evidence="1" key="1">
    <citation type="submission" date="2021-05" db="EMBL/GenBank/DDBJ databases">
        <title>A free-living protist that lacks canonical eukaryotic 1 DNA replication and segregation systems.</title>
        <authorList>
            <person name="Salas-Leiva D.E."/>
            <person name="Tromer E.C."/>
            <person name="Curtis B.A."/>
            <person name="Jerlstrom-Hultqvist J."/>
            <person name="Kolisko M."/>
            <person name="Yi Z."/>
            <person name="Salas-Leiva J.S."/>
            <person name="Gallot-Lavallee L."/>
            <person name="Kops G.J.P.L."/>
            <person name="Archibald J.M."/>
            <person name="Simpson A.G.B."/>
            <person name="Roger A.J."/>
        </authorList>
    </citation>
    <scope>NUCLEOTIDE SEQUENCE</scope>
    <source>
        <strain evidence="1">BICM</strain>
    </source>
</reference>
<dbReference type="InterPro" id="IPR009091">
    <property type="entry name" value="RCC1/BLIP-II"/>
</dbReference>
<organism evidence="1 2">
    <name type="scientific">Carpediemonas membranifera</name>
    <dbReference type="NCBI Taxonomy" id="201153"/>
    <lineage>
        <taxon>Eukaryota</taxon>
        <taxon>Metamonada</taxon>
        <taxon>Carpediemonas-like organisms</taxon>
        <taxon>Carpediemonas</taxon>
    </lineage>
</organism>
<dbReference type="AlphaFoldDB" id="A0A8J6DY65"/>
<dbReference type="Gene3D" id="2.130.10.30">
    <property type="entry name" value="Regulator of chromosome condensation 1/beta-lactamase-inhibitor protein II"/>
    <property type="match status" value="1"/>
</dbReference>
<gene>
    <name evidence="1" type="ORF">J8273_6379</name>
</gene>